<comment type="caution">
    <text evidence="13">The sequence shown here is derived from an EMBL/GenBank/DDBJ whole genome shotgun (WGS) entry which is preliminary data.</text>
</comment>
<evidence type="ECO:0000313" key="13">
    <source>
        <dbReference type="EMBL" id="KAJ4470496.1"/>
    </source>
</evidence>
<evidence type="ECO:0000256" key="4">
    <source>
        <dbReference type="ARBA" id="ARBA00010617"/>
    </source>
</evidence>
<evidence type="ECO:0000256" key="5">
    <source>
        <dbReference type="ARBA" id="ARBA00022617"/>
    </source>
</evidence>
<organism evidence="13 14">
    <name type="scientific">Lentinula lateritia</name>
    <dbReference type="NCBI Taxonomy" id="40482"/>
    <lineage>
        <taxon>Eukaryota</taxon>
        <taxon>Fungi</taxon>
        <taxon>Dikarya</taxon>
        <taxon>Basidiomycota</taxon>
        <taxon>Agaricomycotina</taxon>
        <taxon>Agaricomycetes</taxon>
        <taxon>Agaricomycetidae</taxon>
        <taxon>Agaricales</taxon>
        <taxon>Marasmiineae</taxon>
        <taxon>Omphalotaceae</taxon>
        <taxon>Lentinula</taxon>
    </lineage>
</organism>
<evidence type="ECO:0000256" key="9">
    <source>
        <dbReference type="ARBA" id="ARBA00023002"/>
    </source>
</evidence>
<keyword evidence="14" id="KW-1185">Reference proteome</keyword>
<evidence type="ECO:0000256" key="2">
    <source>
        <dbReference type="ARBA" id="ARBA00004370"/>
    </source>
</evidence>
<gene>
    <name evidence="13" type="ORF">C8R41DRAFT_924825</name>
</gene>
<comment type="similarity">
    <text evidence="4">Belongs to the cytochrome P450 family.</text>
</comment>
<keyword evidence="6" id="KW-0812">Transmembrane</keyword>
<evidence type="ECO:0000256" key="12">
    <source>
        <dbReference type="ARBA" id="ARBA00023136"/>
    </source>
</evidence>
<dbReference type="InterPro" id="IPR036396">
    <property type="entry name" value="Cyt_P450_sf"/>
</dbReference>
<dbReference type="PRINTS" id="PR00385">
    <property type="entry name" value="P450"/>
</dbReference>
<dbReference type="InterPro" id="IPR002403">
    <property type="entry name" value="Cyt_P450_E_grp-IV"/>
</dbReference>
<evidence type="ECO:0000256" key="6">
    <source>
        <dbReference type="ARBA" id="ARBA00022692"/>
    </source>
</evidence>
<dbReference type="PRINTS" id="PR00465">
    <property type="entry name" value="EP450IV"/>
</dbReference>
<keyword evidence="9" id="KW-0560">Oxidoreductase</keyword>
<name>A0ABQ8V5J1_9AGAR</name>
<dbReference type="InterPro" id="IPR001128">
    <property type="entry name" value="Cyt_P450"/>
</dbReference>
<dbReference type="PANTHER" id="PTHR24305:SF166">
    <property type="entry name" value="CYTOCHROME P450 12A4, MITOCHONDRIAL-RELATED"/>
    <property type="match status" value="1"/>
</dbReference>
<keyword evidence="7" id="KW-0479">Metal-binding</keyword>
<dbReference type="Gene3D" id="1.10.630.10">
    <property type="entry name" value="Cytochrome P450"/>
    <property type="match status" value="1"/>
</dbReference>
<dbReference type="InterPro" id="IPR050121">
    <property type="entry name" value="Cytochrome_P450_monoxygenase"/>
</dbReference>
<reference evidence="13" key="1">
    <citation type="submission" date="2022-08" db="EMBL/GenBank/DDBJ databases">
        <title>A Global Phylogenomic Analysis of the Shiitake Genus Lentinula.</title>
        <authorList>
            <consortium name="DOE Joint Genome Institute"/>
            <person name="Sierra-Patev S."/>
            <person name="Min B."/>
            <person name="Naranjo-Ortiz M."/>
            <person name="Looney B."/>
            <person name="Konkel Z."/>
            <person name="Slot J.C."/>
            <person name="Sakamoto Y."/>
            <person name="Steenwyk J.L."/>
            <person name="Rokas A."/>
            <person name="Carro J."/>
            <person name="Camarero S."/>
            <person name="Ferreira P."/>
            <person name="Molpeceres G."/>
            <person name="Ruiz-Duenas F.J."/>
            <person name="Serrano A."/>
            <person name="Henrissat B."/>
            <person name="Drula E."/>
            <person name="Hughes K.W."/>
            <person name="Mata J.L."/>
            <person name="Ishikawa N.K."/>
            <person name="Vargas-Isla R."/>
            <person name="Ushijima S."/>
            <person name="Smith C.A."/>
            <person name="Ahrendt S."/>
            <person name="Andreopoulos W."/>
            <person name="He G."/>
            <person name="Labutti K."/>
            <person name="Lipzen A."/>
            <person name="Ng V."/>
            <person name="Riley R."/>
            <person name="Sandor L."/>
            <person name="Barry K."/>
            <person name="Martinez A.T."/>
            <person name="Xiao Y."/>
            <person name="Gibbons J.G."/>
            <person name="Terashima K."/>
            <person name="Grigoriev I.V."/>
            <person name="Hibbett D.S."/>
        </authorList>
    </citation>
    <scope>NUCLEOTIDE SEQUENCE</scope>
    <source>
        <strain evidence="13">RHP3577 ss4</strain>
    </source>
</reference>
<evidence type="ECO:0000256" key="3">
    <source>
        <dbReference type="ARBA" id="ARBA00004721"/>
    </source>
</evidence>
<evidence type="ECO:0000256" key="7">
    <source>
        <dbReference type="ARBA" id="ARBA00022723"/>
    </source>
</evidence>
<evidence type="ECO:0000256" key="8">
    <source>
        <dbReference type="ARBA" id="ARBA00022989"/>
    </source>
</evidence>
<protein>
    <submittedName>
        <fullName evidence="13">Cytochrome P450</fullName>
    </submittedName>
</protein>
<dbReference type="EMBL" id="JANVFT010000091">
    <property type="protein sequence ID" value="KAJ4470496.1"/>
    <property type="molecule type" value="Genomic_DNA"/>
</dbReference>
<dbReference type="PANTHER" id="PTHR24305">
    <property type="entry name" value="CYTOCHROME P450"/>
    <property type="match status" value="1"/>
</dbReference>
<accession>A0ABQ8V5J1</accession>
<evidence type="ECO:0000256" key="1">
    <source>
        <dbReference type="ARBA" id="ARBA00001971"/>
    </source>
</evidence>
<dbReference type="SUPFAM" id="SSF48264">
    <property type="entry name" value="Cytochrome P450"/>
    <property type="match status" value="1"/>
</dbReference>
<dbReference type="Pfam" id="PF00067">
    <property type="entry name" value="p450"/>
    <property type="match status" value="1"/>
</dbReference>
<keyword evidence="11" id="KW-0503">Monooxygenase</keyword>
<evidence type="ECO:0000256" key="11">
    <source>
        <dbReference type="ARBA" id="ARBA00023033"/>
    </source>
</evidence>
<keyword evidence="10" id="KW-0408">Iron</keyword>
<comment type="cofactor">
    <cofactor evidence="1">
        <name>heme</name>
        <dbReference type="ChEBI" id="CHEBI:30413"/>
    </cofactor>
</comment>
<keyword evidence="8" id="KW-1133">Transmembrane helix</keyword>
<keyword evidence="12" id="KW-0472">Membrane</keyword>
<evidence type="ECO:0000256" key="10">
    <source>
        <dbReference type="ARBA" id="ARBA00023004"/>
    </source>
</evidence>
<keyword evidence="5" id="KW-0349">Heme</keyword>
<comment type="pathway">
    <text evidence="3">Secondary metabolite biosynthesis; terpenoid biosynthesis.</text>
</comment>
<dbReference type="Proteomes" id="UP001150217">
    <property type="component" value="Unassembled WGS sequence"/>
</dbReference>
<evidence type="ECO:0000313" key="14">
    <source>
        <dbReference type="Proteomes" id="UP001150217"/>
    </source>
</evidence>
<comment type="subcellular location">
    <subcellularLocation>
        <location evidence="2">Membrane</location>
    </subcellularLocation>
</comment>
<proteinExistence type="inferred from homology"/>
<sequence length="561" mass="62933">MQISLNTSHTISPSFNPNTRIQMETATLLILCLLVAALFLFKHNASSPLWNIQGPKSSSFILGHLRELLQRPAGLAEFEWQRTYGDVVRIRTSFGSEQLVVSDPKALQHILCSGYKWRRSPVRREMGRLTSGKGLGWADGETHMRHRKLMTPGFRATETQKFLPIFIACAEAMSSEWKKIISKSGDQSCVFDLTDHLSHATLDAIGLAAFDYDFGSISNHENELAKAYEGLTAKAFRAPSNMGLIMLDLFRLIPSAVMEFMNDHNPRLETLHHVAHVGKGVAKQLIAQKVDEIEQGTPNTDIYTSLVQSNLSESFKSRLSDEELVAQMSCRTLLFGGHETTTNSICWAAYELARNTELQDQLRTEIKSTERKIADRGEFEFTLNDYEEMPLLNAICKETLRFHPIALHLFRTANEDDVIPLSKPIVGKTGQLITEIPVSKGTRIVGSCSAYNRNLTIFGEDAHEFNPNRWLEGRVKTENNLGFPYANLATFAAGARSCIGWRFAVAELQTFIVVLLRNFAIRDTPKLTRIRRESALTMVPAIEGELDKGTQLPIRVYLGDS</sequence>